<dbReference type="Proteomes" id="UP000019063">
    <property type="component" value="Unassembled WGS sequence"/>
</dbReference>
<evidence type="ECO:0000313" key="5">
    <source>
        <dbReference type="EMBL" id="ETW13615.1"/>
    </source>
</evidence>
<dbReference type="PROSITE" id="PS50995">
    <property type="entry name" value="HTH_MARR_2"/>
    <property type="match status" value="1"/>
</dbReference>
<dbReference type="EMBL" id="AQQW01000003">
    <property type="protein sequence ID" value="ETW13615.1"/>
    <property type="molecule type" value="Genomic_DNA"/>
</dbReference>
<name>W4HNN3_9RHOB</name>
<dbReference type="SMART" id="SM00347">
    <property type="entry name" value="HTH_MARR"/>
    <property type="match status" value="1"/>
</dbReference>
<dbReference type="InterPro" id="IPR036390">
    <property type="entry name" value="WH_DNA-bd_sf"/>
</dbReference>
<dbReference type="eggNOG" id="COG1846">
    <property type="taxonomic scope" value="Bacteria"/>
</dbReference>
<feature type="domain" description="HTH marR-type" evidence="4">
    <location>
        <begin position="18"/>
        <end position="146"/>
    </location>
</feature>
<accession>W4HNN3</accession>
<proteinExistence type="predicted"/>
<evidence type="ECO:0000313" key="6">
    <source>
        <dbReference type="Proteomes" id="UP000019063"/>
    </source>
</evidence>
<keyword evidence="3" id="KW-0804">Transcription</keyword>
<dbReference type="AlphaFoldDB" id="W4HNN3"/>
<sequence length="146" mass="16355">MKDLHIEEPGFDTDFQLEEQIGFRLRLAAQRHVEIFARRLPEVTPPQFAVMVKLSEQGPVSQNYLGRLVGLDAATAKGVVDRLEGKGFVSRARSPRDQRKIDVSLTAEGASFVSRAIPDAQAVARETMTRLTDRERERLLALLAKL</sequence>
<dbReference type="Pfam" id="PF01047">
    <property type="entry name" value="MarR"/>
    <property type="match status" value="1"/>
</dbReference>
<comment type="caution">
    <text evidence="5">The sequence shown here is derived from an EMBL/GenBank/DDBJ whole genome shotgun (WGS) entry which is preliminary data.</text>
</comment>
<dbReference type="GO" id="GO:0003700">
    <property type="term" value="F:DNA-binding transcription factor activity"/>
    <property type="evidence" value="ECO:0007669"/>
    <property type="project" value="InterPro"/>
</dbReference>
<gene>
    <name evidence="5" type="ORF">ATO8_06281</name>
</gene>
<dbReference type="PANTHER" id="PTHR33164">
    <property type="entry name" value="TRANSCRIPTIONAL REGULATOR, MARR FAMILY"/>
    <property type="match status" value="1"/>
</dbReference>
<dbReference type="GO" id="GO:0003677">
    <property type="term" value="F:DNA binding"/>
    <property type="evidence" value="ECO:0007669"/>
    <property type="project" value="UniProtKB-KW"/>
</dbReference>
<protein>
    <submittedName>
        <fullName evidence="5">Transcriptional regulator</fullName>
    </submittedName>
</protein>
<keyword evidence="2" id="KW-0238">DNA-binding</keyword>
<dbReference type="InterPro" id="IPR023187">
    <property type="entry name" value="Tscrpt_reg_MarR-type_CS"/>
</dbReference>
<keyword evidence="1" id="KW-0805">Transcription regulation</keyword>
<dbReference type="PANTHER" id="PTHR33164:SF95">
    <property type="entry name" value="TRANSCRIPTIONAL REGULATOR"/>
    <property type="match status" value="1"/>
</dbReference>
<dbReference type="GO" id="GO:0006950">
    <property type="term" value="P:response to stress"/>
    <property type="evidence" value="ECO:0007669"/>
    <property type="project" value="TreeGrafter"/>
</dbReference>
<dbReference type="SUPFAM" id="SSF46785">
    <property type="entry name" value="Winged helix' DNA-binding domain"/>
    <property type="match status" value="1"/>
</dbReference>
<reference evidence="5 6" key="1">
    <citation type="journal article" date="2014" name="Antonie Van Leeuwenhoek">
        <title>Roseivivax atlanticus sp. nov., isolated from surface seawater of the Atlantic Ocean.</title>
        <authorList>
            <person name="Li G."/>
            <person name="Lai Q."/>
            <person name="Liu X."/>
            <person name="Sun F."/>
            <person name="Shao Z."/>
        </authorList>
    </citation>
    <scope>NUCLEOTIDE SEQUENCE [LARGE SCALE GENOMIC DNA]</scope>
    <source>
        <strain evidence="5 6">22II-s10s</strain>
    </source>
</reference>
<keyword evidence="6" id="KW-1185">Reference proteome</keyword>
<dbReference type="InterPro" id="IPR036388">
    <property type="entry name" value="WH-like_DNA-bd_sf"/>
</dbReference>
<dbReference type="PROSITE" id="PS01117">
    <property type="entry name" value="HTH_MARR_1"/>
    <property type="match status" value="1"/>
</dbReference>
<dbReference type="InterPro" id="IPR039422">
    <property type="entry name" value="MarR/SlyA-like"/>
</dbReference>
<evidence type="ECO:0000259" key="4">
    <source>
        <dbReference type="PROSITE" id="PS50995"/>
    </source>
</evidence>
<evidence type="ECO:0000256" key="1">
    <source>
        <dbReference type="ARBA" id="ARBA00023015"/>
    </source>
</evidence>
<dbReference type="InterPro" id="IPR000835">
    <property type="entry name" value="HTH_MarR-typ"/>
</dbReference>
<organism evidence="5 6">
    <name type="scientific">Roseivivax marinus</name>
    <dbReference type="NCBI Taxonomy" id="1379903"/>
    <lineage>
        <taxon>Bacteria</taxon>
        <taxon>Pseudomonadati</taxon>
        <taxon>Pseudomonadota</taxon>
        <taxon>Alphaproteobacteria</taxon>
        <taxon>Rhodobacterales</taxon>
        <taxon>Roseobacteraceae</taxon>
        <taxon>Roseivivax</taxon>
    </lineage>
</organism>
<evidence type="ECO:0000256" key="3">
    <source>
        <dbReference type="ARBA" id="ARBA00023163"/>
    </source>
</evidence>
<dbReference type="STRING" id="1379903.ATO8_06281"/>
<dbReference type="Gene3D" id="1.10.10.10">
    <property type="entry name" value="Winged helix-like DNA-binding domain superfamily/Winged helix DNA-binding domain"/>
    <property type="match status" value="1"/>
</dbReference>
<dbReference type="PRINTS" id="PR00598">
    <property type="entry name" value="HTHMARR"/>
</dbReference>
<evidence type="ECO:0000256" key="2">
    <source>
        <dbReference type="ARBA" id="ARBA00023125"/>
    </source>
</evidence>
<dbReference type="RefSeq" id="WP_043842975.1">
    <property type="nucleotide sequence ID" value="NZ_AQQW01000003.1"/>
</dbReference>